<evidence type="ECO:0000256" key="1">
    <source>
        <dbReference type="ARBA" id="ARBA00000085"/>
    </source>
</evidence>
<evidence type="ECO:0000256" key="4">
    <source>
        <dbReference type="ARBA" id="ARBA00022553"/>
    </source>
</evidence>
<keyword evidence="5" id="KW-0808">Transferase</keyword>
<evidence type="ECO:0000313" key="16">
    <source>
        <dbReference type="Proteomes" id="UP001162891"/>
    </source>
</evidence>
<dbReference type="RefSeq" id="WP_248359895.1">
    <property type="nucleotide sequence ID" value="NZ_AP025591.1"/>
</dbReference>
<dbReference type="PRINTS" id="PR00344">
    <property type="entry name" value="BCTRLSENSOR"/>
</dbReference>
<dbReference type="InterPro" id="IPR006311">
    <property type="entry name" value="TAT_signal"/>
</dbReference>
<dbReference type="Pfam" id="PF02518">
    <property type="entry name" value="HATPase_c"/>
    <property type="match status" value="1"/>
</dbReference>
<dbReference type="EC" id="2.7.13.3" evidence="3"/>
<dbReference type="Gene3D" id="3.30.565.10">
    <property type="entry name" value="Histidine kinase-like ATPase, C-terminal domain"/>
    <property type="match status" value="1"/>
</dbReference>
<evidence type="ECO:0000256" key="12">
    <source>
        <dbReference type="ARBA" id="ARBA00023136"/>
    </source>
</evidence>
<reference evidence="16" key="1">
    <citation type="journal article" date="2022" name="Int. J. Syst. Evol. Microbiol.">
        <title>Anaeromyxobacter oryzae sp. nov., Anaeromyxobacter diazotrophicus sp. nov. and Anaeromyxobacter paludicola sp. nov., isolated from paddy soils.</title>
        <authorList>
            <person name="Itoh H."/>
            <person name="Xu Z."/>
            <person name="Mise K."/>
            <person name="Masuda Y."/>
            <person name="Ushijima N."/>
            <person name="Hayakawa C."/>
            <person name="Shiratori Y."/>
            <person name="Senoo K."/>
        </authorList>
    </citation>
    <scope>NUCLEOTIDE SEQUENCE [LARGE SCALE GENOMIC DNA]</scope>
    <source>
        <strain evidence="16">Red232</strain>
    </source>
</reference>
<comment type="catalytic activity">
    <reaction evidence="1">
        <text>ATP + protein L-histidine = ADP + protein N-phospho-L-histidine.</text>
        <dbReference type="EC" id="2.7.13.3"/>
    </reaction>
</comment>
<dbReference type="PANTHER" id="PTHR45436">
    <property type="entry name" value="SENSOR HISTIDINE KINASE YKOH"/>
    <property type="match status" value="1"/>
</dbReference>
<dbReference type="SUPFAM" id="SSF47384">
    <property type="entry name" value="Homodimeric domain of signal transducing histidine kinase"/>
    <property type="match status" value="1"/>
</dbReference>
<accession>A0ABM7WS65</accession>
<evidence type="ECO:0000256" key="8">
    <source>
        <dbReference type="ARBA" id="ARBA00022777"/>
    </source>
</evidence>
<evidence type="ECO:0000256" key="5">
    <source>
        <dbReference type="ARBA" id="ARBA00022679"/>
    </source>
</evidence>
<evidence type="ECO:0000256" key="6">
    <source>
        <dbReference type="ARBA" id="ARBA00022692"/>
    </source>
</evidence>
<keyword evidence="7" id="KW-0547">Nucleotide-binding</keyword>
<dbReference type="PANTHER" id="PTHR45436:SF14">
    <property type="entry name" value="SENSOR PROTEIN QSEC"/>
    <property type="match status" value="1"/>
</dbReference>
<comment type="subcellular location">
    <subcellularLocation>
        <location evidence="2">Membrane</location>
        <topology evidence="2">Multi-pass membrane protein</topology>
    </subcellularLocation>
</comment>
<sequence length="461" mass="48501">MTSIRRTLLVALLAAVAAVTLAAAFLVYRLARQEIDTIFDYHLRQIALTFRSQVAGRGAPAGDAGDGFDYAIQIWDIDGERLYLSRPDADLPENAELGFTTVRTPSGGDWRVYSTELSGLVVQVAQPLRVRQRLAFAAASRTLVPVLLMLPLLAMLVWRSVGRALAPLDRLAGAVASRTPSALALLPEAETPAEVMPLVRSLNELLARLGAALAAQRAFVADAAHELRTPLAALALQVQLAERARDPGERATALADVRAALDRTTHVVQQLLTLARAEPDAAPATVLEPVHLAELAVQAVADHARLAEARGVDLGATELAGDAVVAGDAAALRTLLANLVENALRYAPGARVDVSAGVGDGRPYLAVADRGPGIPAPERRRVFDRFYRRGGSAEPGSGLGLAIVKAIADRHGAAVVLQDAPGGGLTVRIDFPARAAVAAAPESDRAAPAPVPTTPDEDRRP</sequence>
<dbReference type="CDD" id="cd00082">
    <property type="entry name" value="HisKA"/>
    <property type="match status" value="1"/>
</dbReference>
<dbReference type="EMBL" id="AP025591">
    <property type="protein sequence ID" value="BDG02324.1"/>
    <property type="molecule type" value="Genomic_DNA"/>
</dbReference>
<gene>
    <name evidence="15" type="ORF">AMOR_13200</name>
</gene>
<dbReference type="InterPro" id="IPR036097">
    <property type="entry name" value="HisK_dim/P_sf"/>
</dbReference>
<dbReference type="Pfam" id="PF00512">
    <property type="entry name" value="HisKA"/>
    <property type="match status" value="1"/>
</dbReference>
<protein>
    <recommendedName>
        <fullName evidence="3">histidine kinase</fullName>
        <ecNumber evidence="3">2.7.13.3</ecNumber>
    </recommendedName>
</protein>
<evidence type="ECO:0000256" key="10">
    <source>
        <dbReference type="ARBA" id="ARBA00022989"/>
    </source>
</evidence>
<keyword evidence="12" id="KW-0472">Membrane</keyword>
<keyword evidence="9" id="KW-0067">ATP-binding</keyword>
<keyword evidence="16" id="KW-1185">Reference proteome</keyword>
<keyword evidence="11" id="KW-0902">Two-component regulatory system</keyword>
<dbReference type="InterPro" id="IPR005467">
    <property type="entry name" value="His_kinase_dom"/>
</dbReference>
<dbReference type="PROSITE" id="PS51318">
    <property type="entry name" value="TAT"/>
    <property type="match status" value="1"/>
</dbReference>
<dbReference type="PROSITE" id="PS50109">
    <property type="entry name" value="HIS_KIN"/>
    <property type="match status" value="1"/>
</dbReference>
<dbReference type="CDD" id="cd00075">
    <property type="entry name" value="HATPase"/>
    <property type="match status" value="1"/>
</dbReference>
<keyword evidence="10" id="KW-1133">Transmembrane helix</keyword>
<evidence type="ECO:0000256" key="9">
    <source>
        <dbReference type="ARBA" id="ARBA00022840"/>
    </source>
</evidence>
<dbReference type="InterPro" id="IPR003594">
    <property type="entry name" value="HATPase_dom"/>
</dbReference>
<keyword evidence="4" id="KW-0597">Phosphoprotein</keyword>
<dbReference type="InterPro" id="IPR036890">
    <property type="entry name" value="HATPase_C_sf"/>
</dbReference>
<keyword evidence="6" id="KW-0812">Transmembrane</keyword>
<dbReference type="GO" id="GO:0016301">
    <property type="term" value="F:kinase activity"/>
    <property type="evidence" value="ECO:0007669"/>
    <property type="project" value="UniProtKB-KW"/>
</dbReference>
<evidence type="ECO:0000256" key="7">
    <source>
        <dbReference type="ARBA" id="ARBA00022741"/>
    </source>
</evidence>
<keyword evidence="8 15" id="KW-0418">Kinase</keyword>
<proteinExistence type="predicted"/>
<dbReference type="InterPro" id="IPR050428">
    <property type="entry name" value="TCS_sensor_his_kinase"/>
</dbReference>
<evidence type="ECO:0000256" key="11">
    <source>
        <dbReference type="ARBA" id="ARBA00023012"/>
    </source>
</evidence>
<dbReference type="SMART" id="SM00388">
    <property type="entry name" value="HisKA"/>
    <property type="match status" value="1"/>
</dbReference>
<dbReference type="SMART" id="SM00387">
    <property type="entry name" value="HATPase_c"/>
    <property type="match status" value="1"/>
</dbReference>
<evidence type="ECO:0000256" key="2">
    <source>
        <dbReference type="ARBA" id="ARBA00004141"/>
    </source>
</evidence>
<name>A0ABM7WS65_9BACT</name>
<feature type="domain" description="Histidine kinase" evidence="14">
    <location>
        <begin position="222"/>
        <end position="435"/>
    </location>
</feature>
<dbReference type="Gene3D" id="1.10.287.130">
    <property type="match status" value="1"/>
</dbReference>
<evidence type="ECO:0000259" key="14">
    <source>
        <dbReference type="PROSITE" id="PS50109"/>
    </source>
</evidence>
<dbReference type="InterPro" id="IPR003661">
    <property type="entry name" value="HisK_dim/P_dom"/>
</dbReference>
<dbReference type="InterPro" id="IPR004358">
    <property type="entry name" value="Sig_transdc_His_kin-like_C"/>
</dbReference>
<evidence type="ECO:0000313" key="15">
    <source>
        <dbReference type="EMBL" id="BDG02324.1"/>
    </source>
</evidence>
<evidence type="ECO:0000256" key="3">
    <source>
        <dbReference type="ARBA" id="ARBA00012438"/>
    </source>
</evidence>
<organism evidence="15 16">
    <name type="scientific">Anaeromyxobacter oryzae</name>
    <dbReference type="NCBI Taxonomy" id="2918170"/>
    <lineage>
        <taxon>Bacteria</taxon>
        <taxon>Pseudomonadati</taxon>
        <taxon>Myxococcota</taxon>
        <taxon>Myxococcia</taxon>
        <taxon>Myxococcales</taxon>
        <taxon>Cystobacterineae</taxon>
        <taxon>Anaeromyxobacteraceae</taxon>
        <taxon>Anaeromyxobacter</taxon>
    </lineage>
</organism>
<evidence type="ECO:0000256" key="13">
    <source>
        <dbReference type="SAM" id="MobiDB-lite"/>
    </source>
</evidence>
<feature type="region of interest" description="Disordered" evidence="13">
    <location>
        <begin position="437"/>
        <end position="461"/>
    </location>
</feature>
<dbReference type="SUPFAM" id="SSF55874">
    <property type="entry name" value="ATPase domain of HSP90 chaperone/DNA topoisomerase II/histidine kinase"/>
    <property type="match status" value="1"/>
</dbReference>
<dbReference type="Proteomes" id="UP001162891">
    <property type="component" value="Chromosome"/>
</dbReference>